<feature type="region of interest" description="Disordered" evidence="1">
    <location>
        <begin position="100"/>
        <end position="156"/>
    </location>
</feature>
<gene>
    <name evidence="2" type="ORF">SMN809_LOCUS18329</name>
</gene>
<feature type="compositionally biased region" description="Low complexity" evidence="1">
    <location>
        <begin position="135"/>
        <end position="148"/>
    </location>
</feature>
<evidence type="ECO:0008006" key="4">
    <source>
        <dbReference type="Google" id="ProtNLM"/>
    </source>
</evidence>
<sequence>MASAVLPKSLQRTDSTGQLNVFLLLKGKSNDDLILISREDLPPTLRSGKLVLNQKVIIRDEEQNSIEGIIVYMNTNRDNCLSFKKQMLKNKIHNDEVNTIANSSTGHSSSSRARVNARCSTTIAKRPNVSPPTPTTTQKSTKSSSSNKKPVEAPPNVLNEADDYQEHDFNNSNTVDVISFDSLSTPAAYEKNKSRTTFESTFDASIAGTNENGNDIYIDKINELSLQLDQQTQIIKERDAELKRLRSISIEIPTDQAVRDSICYFADKIKQQTTGHRYTGNLTNDAKRLGIGVEKLIEVLKLKSAISSIARELFKRIIPERFLERYYGALGVDPKKIHISLVGCLRNDRGKQNKLKQQVEISANNNNDDDQVEEIKYVDDGDTF</sequence>
<dbReference type="EMBL" id="CAJOBI010008787">
    <property type="protein sequence ID" value="CAF4121936.1"/>
    <property type="molecule type" value="Genomic_DNA"/>
</dbReference>
<dbReference type="Proteomes" id="UP000676336">
    <property type="component" value="Unassembled WGS sequence"/>
</dbReference>
<comment type="caution">
    <text evidence="2">The sequence shown here is derived from an EMBL/GenBank/DDBJ whole genome shotgun (WGS) entry which is preliminary data.</text>
</comment>
<name>A0A8S2QNF8_9BILA</name>
<proteinExistence type="predicted"/>
<accession>A0A8S2QNF8</accession>
<organism evidence="2 3">
    <name type="scientific">Rotaria magnacalcarata</name>
    <dbReference type="NCBI Taxonomy" id="392030"/>
    <lineage>
        <taxon>Eukaryota</taxon>
        <taxon>Metazoa</taxon>
        <taxon>Spiralia</taxon>
        <taxon>Gnathifera</taxon>
        <taxon>Rotifera</taxon>
        <taxon>Eurotatoria</taxon>
        <taxon>Bdelloidea</taxon>
        <taxon>Philodinida</taxon>
        <taxon>Philodinidae</taxon>
        <taxon>Rotaria</taxon>
    </lineage>
</organism>
<protein>
    <recommendedName>
        <fullName evidence="4">BEN domain-containing protein</fullName>
    </recommendedName>
</protein>
<evidence type="ECO:0000256" key="1">
    <source>
        <dbReference type="SAM" id="MobiDB-lite"/>
    </source>
</evidence>
<dbReference type="AlphaFoldDB" id="A0A8S2QNF8"/>
<evidence type="ECO:0000313" key="2">
    <source>
        <dbReference type="EMBL" id="CAF4121936.1"/>
    </source>
</evidence>
<reference evidence="2" key="1">
    <citation type="submission" date="2021-02" db="EMBL/GenBank/DDBJ databases">
        <authorList>
            <person name="Nowell W R."/>
        </authorList>
    </citation>
    <scope>NUCLEOTIDE SEQUENCE</scope>
</reference>
<evidence type="ECO:0000313" key="3">
    <source>
        <dbReference type="Proteomes" id="UP000676336"/>
    </source>
</evidence>